<protein>
    <submittedName>
        <fullName evidence="1">ACT domain-containing protein</fullName>
    </submittedName>
</protein>
<name>A0ACC5QWZ8_9HYPH</name>
<evidence type="ECO:0000313" key="2">
    <source>
        <dbReference type="Proteomes" id="UP000616151"/>
    </source>
</evidence>
<proteinExistence type="predicted"/>
<evidence type="ECO:0000313" key="1">
    <source>
        <dbReference type="EMBL" id="MBK1864912.1"/>
    </source>
</evidence>
<sequence length="135" mass="14195">MPDVIRDTQAMLANMTPVLKDGEFVFCATTDADVIARALPLALGSFKEEEAVTLILGRAEAATLGFAAAMPMRRIVLEVFSSLDGVGLTAAVAGALAAAGIPCNMVAAFHHDHVFVPADMAERALAVLRDVQKRS</sequence>
<reference evidence="1" key="1">
    <citation type="submission" date="2021-01" db="EMBL/GenBank/DDBJ databases">
        <authorList>
            <person name="Sun Q."/>
        </authorList>
    </citation>
    <scope>NUCLEOTIDE SEQUENCE</scope>
    <source>
        <strain evidence="1">YIM B02566</strain>
    </source>
</reference>
<dbReference type="Proteomes" id="UP000616151">
    <property type="component" value="Unassembled WGS sequence"/>
</dbReference>
<accession>A0ACC5QWZ8</accession>
<dbReference type="EMBL" id="JAENHL010000003">
    <property type="protein sequence ID" value="MBK1864912.1"/>
    <property type="molecule type" value="Genomic_DNA"/>
</dbReference>
<gene>
    <name evidence="1" type="ORF">JHL16_00975</name>
</gene>
<organism evidence="1 2">
    <name type="scientific">Taklimakanibacter albus</name>
    <dbReference type="NCBI Taxonomy" id="2800327"/>
    <lineage>
        <taxon>Bacteria</taxon>
        <taxon>Pseudomonadati</taxon>
        <taxon>Pseudomonadota</taxon>
        <taxon>Alphaproteobacteria</taxon>
        <taxon>Hyphomicrobiales</taxon>
        <taxon>Aestuariivirgaceae</taxon>
        <taxon>Taklimakanibacter</taxon>
    </lineage>
</organism>
<keyword evidence="2" id="KW-1185">Reference proteome</keyword>
<comment type="caution">
    <text evidence="1">The sequence shown here is derived from an EMBL/GenBank/DDBJ whole genome shotgun (WGS) entry which is preliminary data.</text>
</comment>